<sequence length="55" mass="6108">MIKEVIIIAINEETRTILVLQYLSLIKPDGENKNTKGNKIKALIMAVKTINSVPS</sequence>
<organism evidence="1 2">
    <name type="scientific">Bathymodiolus azoricus thioautotrophic gill symbiont</name>
    <dbReference type="NCBI Taxonomy" id="235205"/>
    <lineage>
        <taxon>Bacteria</taxon>
        <taxon>Pseudomonadati</taxon>
        <taxon>Pseudomonadota</taxon>
        <taxon>Gammaproteobacteria</taxon>
        <taxon>sulfur-oxidizing symbionts</taxon>
    </lineage>
</organism>
<gene>
    <name evidence="1" type="ORF">BAZSYMB_SCAFFOLD00073_3</name>
</gene>
<proteinExistence type="predicted"/>
<dbReference type="Proteomes" id="UP000198559">
    <property type="component" value="Unassembled WGS sequence"/>
</dbReference>
<accession>A0A1H6K1E6</accession>
<evidence type="ECO:0000313" key="1">
    <source>
        <dbReference type="EMBL" id="SEH65535.1"/>
    </source>
</evidence>
<reference evidence="2" key="1">
    <citation type="submission" date="2016-06" db="EMBL/GenBank/DDBJ databases">
        <authorList>
            <person name="Petersen J."/>
            <person name="Sayavedra L."/>
        </authorList>
    </citation>
    <scope>NUCLEOTIDE SEQUENCE [LARGE SCALE GENOMIC DNA]</scope>
    <source>
        <strain evidence="2">BazSymB</strain>
    </source>
</reference>
<evidence type="ECO:0000313" key="2">
    <source>
        <dbReference type="Proteomes" id="UP000198559"/>
    </source>
</evidence>
<name>A0A1H6K1E6_9GAMM</name>
<dbReference type="EMBL" id="CVUD02000071">
    <property type="protein sequence ID" value="SEH65535.1"/>
    <property type="molecule type" value="Genomic_DNA"/>
</dbReference>
<dbReference type="AlphaFoldDB" id="A0A1H6K1E6"/>
<protein>
    <submittedName>
        <fullName evidence="1">Uncharacterized protein</fullName>
    </submittedName>
</protein>